<gene>
    <name evidence="2" type="ORF">JCM14722_11200</name>
</gene>
<proteinExistence type="predicted"/>
<evidence type="ECO:0000256" key="1">
    <source>
        <dbReference type="SAM" id="MobiDB-lite"/>
    </source>
</evidence>
<accession>A0ABM8AQK3</accession>
<dbReference type="EMBL" id="AP026708">
    <property type="protein sequence ID" value="BDQ33578.1"/>
    <property type="molecule type" value="Genomic_DNA"/>
</dbReference>
<organism evidence="2 3">
    <name type="scientific">Pseudodesulfovibrio portus</name>
    <dbReference type="NCBI Taxonomy" id="231439"/>
    <lineage>
        <taxon>Bacteria</taxon>
        <taxon>Pseudomonadati</taxon>
        <taxon>Thermodesulfobacteriota</taxon>
        <taxon>Desulfovibrionia</taxon>
        <taxon>Desulfovibrionales</taxon>
        <taxon>Desulfovibrionaceae</taxon>
    </lineage>
</organism>
<evidence type="ECO:0000313" key="2">
    <source>
        <dbReference type="EMBL" id="BDQ33578.1"/>
    </source>
</evidence>
<reference evidence="2" key="1">
    <citation type="submission" date="2022-08" db="EMBL/GenBank/DDBJ databases">
        <title>Genome Sequence of the sulphate-reducing bacterium, Pseudodesulfovibrio portus JCM14722.</title>
        <authorList>
            <person name="Kondo R."/>
            <person name="Kataoka T."/>
        </authorList>
    </citation>
    <scope>NUCLEOTIDE SEQUENCE</scope>
    <source>
        <strain evidence="2">JCM 14722</strain>
    </source>
</reference>
<feature type="region of interest" description="Disordered" evidence="1">
    <location>
        <begin position="1"/>
        <end position="53"/>
    </location>
</feature>
<dbReference type="Proteomes" id="UP001061361">
    <property type="component" value="Chromosome"/>
</dbReference>
<name>A0ABM8AQK3_9BACT</name>
<protein>
    <submittedName>
        <fullName evidence="2">Uncharacterized protein</fullName>
    </submittedName>
</protein>
<evidence type="ECO:0000313" key="3">
    <source>
        <dbReference type="Proteomes" id="UP001061361"/>
    </source>
</evidence>
<keyword evidence="3" id="KW-1185">Reference proteome</keyword>
<sequence length="53" mass="5594">MENCFMGDGSLSAGKPGDGEDGLLPQKGTVNRPPVRHGGGPAGPWFRHHALRK</sequence>